<dbReference type="AlphaFoldDB" id="A0A9Q0FTW0"/>
<proteinExistence type="predicted"/>
<evidence type="ECO:0000256" key="1">
    <source>
        <dbReference type="SAM" id="Coils"/>
    </source>
</evidence>
<comment type="caution">
    <text evidence="2">The sequence shown here is derived from an EMBL/GenBank/DDBJ whole genome shotgun (WGS) entry which is preliminary data.</text>
</comment>
<evidence type="ECO:0000313" key="3">
    <source>
        <dbReference type="Proteomes" id="UP001141552"/>
    </source>
</evidence>
<dbReference type="EMBL" id="JAKUCV010003835">
    <property type="protein sequence ID" value="KAJ4837443.1"/>
    <property type="molecule type" value="Genomic_DNA"/>
</dbReference>
<dbReference type="Proteomes" id="UP001141552">
    <property type="component" value="Unassembled WGS sequence"/>
</dbReference>
<dbReference type="PANTHER" id="PTHR31245">
    <property type="entry name" value="UBIQUITIN SYSTEM COMPONENT CUE PROTEIN"/>
    <property type="match status" value="1"/>
</dbReference>
<protein>
    <submittedName>
        <fullName evidence="2">Uncharacterized protein</fullName>
    </submittedName>
</protein>
<accession>A0A9Q0FTW0</accession>
<organism evidence="2 3">
    <name type="scientific">Turnera subulata</name>
    <dbReference type="NCBI Taxonomy" id="218843"/>
    <lineage>
        <taxon>Eukaryota</taxon>
        <taxon>Viridiplantae</taxon>
        <taxon>Streptophyta</taxon>
        <taxon>Embryophyta</taxon>
        <taxon>Tracheophyta</taxon>
        <taxon>Spermatophyta</taxon>
        <taxon>Magnoliopsida</taxon>
        <taxon>eudicotyledons</taxon>
        <taxon>Gunneridae</taxon>
        <taxon>Pentapetalae</taxon>
        <taxon>rosids</taxon>
        <taxon>fabids</taxon>
        <taxon>Malpighiales</taxon>
        <taxon>Passifloraceae</taxon>
        <taxon>Turnera</taxon>
    </lineage>
</organism>
<sequence>MAAAAVYTHKRPYLFEDEYPSYRTQKRARLHAPPVIFPQPEPENTDPISPPHQIPTKNGGGEWVEFFLKEMLSAASIEDAKSRAARAVEALEQAVAGRTREDAARRYGEESAAAKERVEALGKENAVLKRAVGIQQKRMEEKEKELQAFKNAASLSQDKVKILELKNYGLAMHLNHALGCGNSFTASNRDVF</sequence>
<gene>
    <name evidence="2" type="ORF">Tsubulata_023172</name>
</gene>
<keyword evidence="1" id="KW-0175">Coiled coil</keyword>
<reference evidence="2" key="2">
    <citation type="journal article" date="2023" name="Plants (Basel)">
        <title>Annotation of the Turnera subulata (Passifloraceae) Draft Genome Reveals the S-Locus Evolved after the Divergence of Turneroideae from Passifloroideae in a Stepwise Manner.</title>
        <authorList>
            <person name="Henning P.M."/>
            <person name="Roalson E.H."/>
            <person name="Mir W."/>
            <person name="McCubbin A.G."/>
            <person name="Shore J.S."/>
        </authorList>
    </citation>
    <scope>NUCLEOTIDE SEQUENCE</scope>
    <source>
        <strain evidence="2">F60SS</strain>
    </source>
</reference>
<dbReference type="PANTHER" id="PTHR31245:SF20">
    <property type="entry name" value="F18B13.13 PROTEIN"/>
    <property type="match status" value="1"/>
</dbReference>
<evidence type="ECO:0000313" key="2">
    <source>
        <dbReference type="EMBL" id="KAJ4837443.1"/>
    </source>
</evidence>
<reference evidence="2" key="1">
    <citation type="submission" date="2022-02" db="EMBL/GenBank/DDBJ databases">
        <authorList>
            <person name="Henning P.M."/>
            <person name="McCubbin A.G."/>
            <person name="Shore J.S."/>
        </authorList>
    </citation>
    <scope>NUCLEOTIDE SEQUENCE</scope>
    <source>
        <strain evidence="2">F60SS</strain>
        <tissue evidence="2">Leaves</tissue>
    </source>
</reference>
<feature type="coiled-coil region" evidence="1">
    <location>
        <begin position="132"/>
        <end position="159"/>
    </location>
</feature>
<name>A0A9Q0FTW0_9ROSI</name>
<keyword evidence="3" id="KW-1185">Reference proteome</keyword>
<dbReference type="OrthoDB" id="440455at2759"/>